<dbReference type="Proteomes" id="UP001139168">
    <property type="component" value="Unassembled WGS sequence"/>
</dbReference>
<dbReference type="InterPro" id="IPR023375">
    <property type="entry name" value="ADC_dom_sf"/>
</dbReference>
<name>A0ABS8GFN7_9MICC</name>
<organism evidence="1 2">
    <name type="scientific">Arthrobacter gengyunqii</name>
    <dbReference type="NCBI Taxonomy" id="2886940"/>
    <lineage>
        <taxon>Bacteria</taxon>
        <taxon>Bacillati</taxon>
        <taxon>Actinomycetota</taxon>
        <taxon>Actinomycetes</taxon>
        <taxon>Micrococcales</taxon>
        <taxon>Micrococcaceae</taxon>
        <taxon>Arthrobacter</taxon>
    </lineage>
</organism>
<evidence type="ECO:0000313" key="2">
    <source>
        <dbReference type="Proteomes" id="UP001139168"/>
    </source>
</evidence>
<dbReference type="Pfam" id="PF09844">
    <property type="entry name" value="DUF2071"/>
    <property type="match status" value="1"/>
</dbReference>
<dbReference type="PANTHER" id="PTHR39186:SF1">
    <property type="entry name" value="DUF2071 DOMAIN-CONTAINING PROTEIN"/>
    <property type="match status" value="1"/>
</dbReference>
<gene>
    <name evidence="1" type="ORF">LJ752_02855</name>
</gene>
<dbReference type="SUPFAM" id="SSF160104">
    <property type="entry name" value="Acetoacetate decarboxylase-like"/>
    <property type="match status" value="1"/>
</dbReference>
<dbReference type="EMBL" id="JAJFZQ010000003">
    <property type="protein sequence ID" value="MCC3264983.1"/>
    <property type="molecule type" value="Genomic_DNA"/>
</dbReference>
<evidence type="ECO:0000313" key="1">
    <source>
        <dbReference type="EMBL" id="MCC3264983.1"/>
    </source>
</evidence>
<protein>
    <submittedName>
        <fullName evidence="1">DUF2071 domain-containing protein</fullName>
    </submittedName>
</protein>
<sequence>MTRSRRDAADPWPAGPVVPPPVLVSQCWSDAVFLHWRIPAATARPYLPQLVEPDVFHGSSWLGLIGFRMHATKIGGRLPVPWLGSFTEINVRLYTRGADGSRGVLFLSLDASRLATVLAARTLGVPYVWSSCRPLYDGASGAGSTDGVVCGYEVRRFGKQAHSVFTVHPDFGSQADDDLSLELTARFGAHTRLAGRTLFVPNSHRPWPLHPARITSLDDGLLASAGFPLTGPPDTVHYSPGVKTLFGVPRVTGNGREDIAAGI</sequence>
<comment type="caution">
    <text evidence="1">The sequence shown here is derived from an EMBL/GenBank/DDBJ whole genome shotgun (WGS) entry which is preliminary data.</text>
</comment>
<keyword evidence="2" id="KW-1185">Reference proteome</keyword>
<proteinExistence type="predicted"/>
<reference evidence="1" key="1">
    <citation type="submission" date="2021-10" db="EMBL/GenBank/DDBJ databases">
        <title>Novel species in genus Arthrobacter.</title>
        <authorList>
            <person name="Liu Y."/>
        </authorList>
    </citation>
    <scope>NUCLEOTIDE SEQUENCE</scope>
    <source>
        <strain evidence="1">Zg-Y786</strain>
    </source>
</reference>
<dbReference type="PANTHER" id="PTHR39186">
    <property type="entry name" value="DUF2071 FAMILY PROTEIN"/>
    <property type="match status" value="1"/>
</dbReference>
<dbReference type="InterPro" id="IPR018644">
    <property type="entry name" value="DUF2071"/>
</dbReference>
<accession>A0ABS8GFN7</accession>
<dbReference type="RefSeq" id="WP_227889838.1">
    <property type="nucleotide sequence ID" value="NZ_JAJFZQ010000003.1"/>
</dbReference>